<gene>
    <name evidence="2" type="ORF">GTQ38_09040</name>
</gene>
<dbReference type="InterPro" id="IPR050491">
    <property type="entry name" value="AmpC-like"/>
</dbReference>
<dbReference type="Proteomes" id="UP000475249">
    <property type="component" value="Unassembled WGS sequence"/>
</dbReference>
<dbReference type="GO" id="GO:0016787">
    <property type="term" value="F:hydrolase activity"/>
    <property type="evidence" value="ECO:0007669"/>
    <property type="project" value="UniProtKB-KW"/>
</dbReference>
<dbReference type="Gene3D" id="3.40.710.10">
    <property type="entry name" value="DD-peptidase/beta-lactamase superfamily"/>
    <property type="match status" value="1"/>
</dbReference>
<comment type="caution">
    <text evidence="2">The sequence shown here is derived from an EMBL/GenBank/DDBJ whole genome shotgun (WGS) entry which is preliminary data.</text>
</comment>
<dbReference type="SUPFAM" id="SSF56601">
    <property type="entry name" value="beta-lactamase/transpeptidase-like"/>
    <property type="match status" value="1"/>
</dbReference>
<dbReference type="EMBL" id="WXYO01000003">
    <property type="protein sequence ID" value="NAS12144.1"/>
    <property type="molecule type" value="Genomic_DNA"/>
</dbReference>
<dbReference type="PANTHER" id="PTHR46825:SF9">
    <property type="entry name" value="BETA-LACTAMASE-RELATED DOMAIN-CONTAINING PROTEIN"/>
    <property type="match status" value="1"/>
</dbReference>
<evidence type="ECO:0000313" key="2">
    <source>
        <dbReference type="EMBL" id="NAS12144.1"/>
    </source>
</evidence>
<evidence type="ECO:0000313" key="3">
    <source>
        <dbReference type="Proteomes" id="UP000475249"/>
    </source>
</evidence>
<dbReference type="RefSeq" id="WP_161435169.1">
    <property type="nucleotide sequence ID" value="NZ_WXYO01000003.1"/>
</dbReference>
<proteinExistence type="predicted"/>
<dbReference type="PANTHER" id="PTHR46825">
    <property type="entry name" value="D-ALANYL-D-ALANINE-CARBOXYPEPTIDASE/ENDOPEPTIDASE AMPH"/>
    <property type="match status" value="1"/>
</dbReference>
<sequence>MKNDPLTRFFCTLVFVALSTLINAQEIKGSVPISDATKQKIDNLFKAWDGDKTPGASVAIIKDKEIVLKTAYGLANLEFKIKNTPATLFNIASNSKQFTAYAILHLAKEGKLGLEDDIRKYIPELPDFGATIKVKNLAQHTHGIRGITYLLGMAGWDIEDLISRNDVLKLLTQQQELNFLPETDFSYNNSGYMLLAEIIERTSGKPFHEYLDEIVFSPLEMTNTVLFEDYSKIIPNLSSPYFYDGNVYKKGIRNSKDIVGNTGIRTNIEDLGKWIINFENTEIGDKEVFDKLVQPTVLKTGDTLDYAFGQIVSKYKGRHVVGHGGSDAGYRSQILRFPDEKVSIIVLSNDGSLNADEKAHAIADIYLDDKNVSQSVKNGTNISKPTKAIPKETLKKYEGKFELRPGFIMEFNEKEEKLYVTATGQGTFALETLGEAQFQIRRISAVISFTEGEDGGFDSLTFDHNGQETVGTRIKYRMDVPELERYKGIYYSPELRTFYELVIENGVLLARHQRQETTSLSPLSDREFSGNTWFFGTLRFELIENTVEGFRVSSDRVQNLWFKKVKEPFEY</sequence>
<organism evidence="2 3">
    <name type="scientific">Poritiphilus flavus</name>
    <dbReference type="NCBI Taxonomy" id="2697053"/>
    <lineage>
        <taxon>Bacteria</taxon>
        <taxon>Pseudomonadati</taxon>
        <taxon>Bacteroidota</taxon>
        <taxon>Flavobacteriia</taxon>
        <taxon>Flavobacteriales</taxon>
        <taxon>Flavobacteriaceae</taxon>
        <taxon>Poritiphilus</taxon>
    </lineage>
</organism>
<dbReference type="InterPro" id="IPR001466">
    <property type="entry name" value="Beta-lactam-related"/>
</dbReference>
<protein>
    <submittedName>
        <fullName evidence="2">Serine hydrolase</fullName>
    </submittedName>
</protein>
<dbReference type="Pfam" id="PF00144">
    <property type="entry name" value="Beta-lactamase"/>
    <property type="match status" value="1"/>
</dbReference>
<accession>A0A6L9EBQ2</accession>
<name>A0A6L9EBQ2_9FLAO</name>
<evidence type="ECO:0000259" key="1">
    <source>
        <dbReference type="Pfam" id="PF00144"/>
    </source>
</evidence>
<dbReference type="AlphaFoldDB" id="A0A6L9EBQ2"/>
<dbReference type="InterPro" id="IPR012338">
    <property type="entry name" value="Beta-lactam/transpept-like"/>
</dbReference>
<feature type="domain" description="Beta-lactamase-related" evidence="1">
    <location>
        <begin position="48"/>
        <end position="363"/>
    </location>
</feature>
<reference evidence="2 3" key="1">
    <citation type="submission" date="2020-01" db="EMBL/GenBank/DDBJ databases">
        <title>Bacteria diversity of Porities sp.</title>
        <authorList>
            <person name="Wang G."/>
        </authorList>
    </citation>
    <scope>NUCLEOTIDE SEQUENCE [LARGE SCALE GENOMIC DNA]</scope>
    <source>
        <strain evidence="2 3">R33</strain>
    </source>
</reference>
<keyword evidence="2" id="KW-0378">Hydrolase</keyword>
<keyword evidence="3" id="KW-1185">Reference proteome</keyword>